<dbReference type="Gene3D" id="6.20.390.30">
    <property type="match status" value="1"/>
</dbReference>
<accession>Q0F1C3</accession>
<dbReference type="SUPFAM" id="SSF52096">
    <property type="entry name" value="ClpP/crotonase"/>
    <property type="match status" value="1"/>
</dbReference>
<comment type="caution">
    <text evidence="1">The sequence shown here is derived from an EMBL/GenBank/DDBJ whole genome shotgun (WGS) entry which is preliminary data.</text>
</comment>
<evidence type="ECO:0000313" key="1">
    <source>
        <dbReference type="EMBL" id="EAU55268.1"/>
    </source>
</evidence>
<dbReference type="PANTHER" id="PTHR11941:SF54">
    <property type="entry name" value="ENOYL-COA HYDRATASE, MITOCHONDRIAL"/>
    <property type="match status" value="1"/>
</dbReference>
<dbReference type="InterPro" id="IPR001753">
    <property type="entry name" value="Enoyl-CoA_hydra/iso"/>
</dbReference>
<organism evidence="1 2">
    <name type="scientific">Mariprofundus ferrooxydans PV-1</name>
    <dbReference type="NCBI Taxonomy" id="314345"/>
    <lineage>
        <taxon>Bacteria</taxon>
        <taxon>Pseudomonadati</taxon>
        <taxon>Pseudomonadota</taxon>
        <taxon>Candidatius Mariprofundia</taxon>
        <taxon>Mariprofundales</taxon>
        <taxon>Mariprofundaceae</taxon>
        <taxon>Mariprofundus</taxon>
    </lineage>
</organism>
<name>Q0F1C3_9PROT</name>
<dbReference type="NCBIfam" id="NF006452">
    <property type="entry name" value="PRK08788.1"/>
    <property type="match status" value="1"/>
</dbReference>
<sequence>MLEQRKQSESNIEVSDNAHGYRSLQVCYEEELGLAWFYMQAQPRPCFTPELITEILDWCETLSDQQHIQYVVGGSKVPGIFNLGGDLNLFLEHIERGDREGLLKYVTMCNQMFMRNYNAINGNITTISLVQGDALGGGFEAAISSEVLIAERGAKMGLPDILFNLFPGAGAYSLLSRKIGMAEAERLILSGRLYSAEEMYELGVVDVLAEEGAGRQAVYDYIKKESRLRNGYRAFRKAKRCCNPITFEELMEAANIWVDTAFRLESRDLRMIERLVKKQSAKSA</sequence>
<dbReference type="PANTHER" id="PTHR11941">
    <property type="entry name" value="ENOYL-COA HYDRATASE-RELATED"/>
    <property type="match status" value="1"/>
</dbReference>
<dbReference type="STRING" id="314344.AL013_09325"/>
<keyword evidence="1" id="KW-0456">Lyase</keyword>
<evidence type="ECO:0000313" key="2">
    <source>
        <dbReference type="Proteomes" id="UP000005297"/>
    </source>
</evidence>
<dbReference type="Gene3D" id="3.90.226.10">
    <property type="entry name" value="2-enoyl-CoA Hydratase, Chain A, domain 1"/>
    <property type="match status" value="1"/>
</dbReference>
<protein>
    <submittedName>
        <fullName evidence="1">Enoyl-CoA hydratase</fullName>
        <ecNumber evidence="1">4.2.1.17</ecNumber>
    </submittedName>
</protein>
<dbReference type="AlphaFoldDB" id="Q0F1C3"/>
<gene>
    <name evidence="1" type="ORF">SPV1_11066</name>
</gene>
<dbReference type="RefSeq" id="WP_009849731.1">
    <property type="nucleotide sequence ID" value="NZ_DS022294.1"/>
</dbReference>
<proteinExistence type="predicted"/>
<reference evidence="1 2" key="1">
    <citation type="submission" date="2006-09" db="EMBL/GenBank/DDBJ databases">
        <authorList>
            <person name="Emerson D."/>
            <person name="Ferriera S."/>
            <person name="Johnson J."/>
            <person name="Kravitz S."/>
            <person name="Halpern A."/>
            <person name="Remington K."/>
            <person name="Beeson K."/>
            <person name="Tran B."/>
            <person name="Rogers Y.-H."/>
            <person name="Friedman R."/>
            <person name="Venter J.C."/>
        </authorList>
    </citation>
    <scope>NUCLEOTIDE SEQUENCE [LARGE SCALE GENOMIC DNA]</scope>
    <source>
        <strain evidence="1 2">PV-1</strain>
    </source>
</reference>
<dbReference type="EC" id="4.2.1.17" evidence="1"/>
<dbReference type="EMBL" id="AATS01000003">
    <property type="protein sequence ID" value="EAU55268.1"/>
    <property type="molecule type" value="Genomic_DNA"/>
</dbReference>
<dbReference type="InterPro" id="IPR029045">
    <property type="entry name" value="ClpP/crotonase-like_dom_sf"/>
</dbReference>
<keyword evidence="2" id="KW-1185">Reference proteome</keyword>
<dbReference type="CDD" id="cd06558">
    <property type="entry name" value="crotonase-like"/>
    <property type="match status" value="1"/>
</dbReference>
<dbReference type="HOGENOM" id="CLU_955203_0_0_0"/>
<dbReference type="GO" id="GO:0004300">
    <property type="term" value="F:enoyl-CoA hydratase activity"/>
    <property type="evidence" value="ECO:0007669"/>
    <property type="project" value="UniProtKB-EC"/>
</dbReference>
<dbReference type="InParanoid" id="Q0F1C3"/>
<dbReference type="OrthoDB" id="9802362at2"/>
<dbReference type="Pfam" id="PF00378">
    <property type="entry name" value="ECH_1"/>
    <property type="match status" value="1"/>
</dbReference>
<dbReference type="GO" id="GO:0006635">
    <property type="term" value="P:fatty acid beta-oxidation"/>
    <property type="evidence" value="ECO:0007669"/>
    <property type="project" value="TreeGrafter"/>
</dbReference>
<dbReference type="Proteomes" id="UP000005297">
    <property type="component" value="Unassembled WGS sequence"/>
</dbReference>
<dbReference type="eggNOG" id="COG1024">
    <property type="taxonomic scope" value="Bacteria"/>
</dbReference>